<feature type="region of interest" description="Disordered" evidence="1">
    <location>
        <begin position="26"/>
        <end position="61"/>
    </location>
</feature>
<evidence type="ECO:0008006" key="5">
    <source>
        <dbReference type="Google" id="ProtNLM"/>
    </source>
</evidence>
<dbReference type="SUPFAM" id="SSF89392">
    <property type="entry name" value="Prokaryotic lipoproteins and lipoprotein localization factors"/>
    <property type="match status" value="1"/>
</dbReference>
<dbReference type="InterPro" id="IPR029046">
    <property type="entry name" value="LolA/LolB/LppX"/>
</dbReference>
<dbReference type="AlphaFoldDB" id="A0A930V0A3"/>
<comment type="caution">
    <text evidence="3">The sequence shown here is derived from an EMBL/GenBank/DDBJ whole genome shotgun (WGS) entry which is preliminary data.</text>
</comment>
<keyword evidence="2" id="KW-0732">Signal</keyword>
<dbReference type="Proteomes" id="UP000656804">
    <property type="component" value="Unassembled WGS sequence"/>
</dbReference>
<keyword evidence="4" id="KW-1185">Reference proteome</keyword>
<dbReference type="PROSITE" id="PS51257">
    <property type="entry name" value="PROKAR_LIPOPROTEIN"/>
    <property type="match status" value="1"/>
</dbReference>
<dbReference type="EMBL" id="JADIVZ010000004">
    <property type="protein sequence ID" value="MBF4162310.1"/>
    <property type="molecule type" value="Genomic_DNA"/>
</dbReference>
<feature type="compositionally biased region" description="Low complexity" evidence="1">
    <location>
        <begin position="33"/>
        <end position="60"/>
    </location>
</feature>
<evidence type="ECO:0000256" key="1">
    <source>
        <dbReference type="SAM" id="MobiDB-lite"/>
    </source>
</evidence>
<feature type="chain" id="PRO_5039395711" description="Lipoprotein LprG" evidence="2">
    <location>
        <begin position="26"/>
        <end position="241"/>
    </location>
</feature>
<dbReference type="Gene3D" id="2.50.20.20">
    <property type="match status" value="1"/>
</dbReference>
<protein>
    <recommendedName>
        <fullName evidence="5">Lipoprotein LprG</fullName>
    </recommendedName>
</protein>
<evidence type="ECO:0000313" key="4">
    <source>
        <dbReference type="Proteomes" id="UP000656804"/>
    </source>
</evidence>
<dbReference type="RefSeq" id="WP_194503538.1">
    <property type="nucleotide sequence ID" value="NZ_JADIVZ010000004.1"/>
</dbReference>
<feature type="signal peptide" evidence="2">
    <location>
        <begin position="1"/>
        <end position="25"/>
    </location>
</feature>
<name>A0A930V0A3_9ACTN</name>
<gene>
    <name evidence="3" type="ORF">ISG29_11465</name>
</gene>
<proteinExistence type="predicted"/>
<accession>A0A930V0A3</accession>
<evidence type="ECO:0000313" key="3">
    <source>
        <dbReference type="EMBL" id="MBF4162310.1"/>
    </source>
</evidence>
<reference evidence="3" key="1">
    <citation type="submission" date="2020-11" db="EMBL/GenBank/DDBJ databases">
        <title>Nocardioides sp. CBS4Y-1, whole genome shotgun sequence.</title>
        <authorList>
            <person name="Tuo L."/>
        </authorList>
    </citation>
    <scope>NUCLEOTIDE SEQUENCE</scope>
    <source>
        <strain evidence="3">CBS4Y-1</strain>
    </source>
</reference>
<sequence>MRRPFPTRRLMAPVALAPVVALSLAGCSEGDTPDAAASSSPSSSVSATARPSSSPTPTTADQAISRALGAMGTYQSVHVELGPQGDDPRLLIDVEYGQDPDVDSLAAQLQPPGQDSPVRYVRQDGQMRVQKVPGRAYEPADPDDGLAEALSGFDPVAVLASVDSVRPRQGVDASTWRYRLTDASGLDSELLGGGAGPATVVLTTGDDGLPETLVVQRDVSTVQLAWSQWDGPLPEELDSVD</sequence>
<organism evidence="3 4">
    <name type="scientific">Nocardioides acrostichi</name>
    <dbReference type="NCBI Taxonomy" id="2784339"/>
    <lineage>
        <taxon>Bacteria</taxon>
        <taxon>Bacillati</taxon>
        <taxon>Actinomycetota</taxon>
        <taxon>Actinomycetes</taxon>
        <taxon>Propionibacteriales</taxon>
        <taxon>Nocardioidaceae</taxon>
        <taxon>Nocardioides</taxon>
    </lineage>
</organism>
<evidence type="ECO:0000256" key="2">
    <source>
        <dbReference type="SAM" id="SignalP"/>
    </source>
</evidence>